<evidence type="ECO:0000313" key="3">
    <source>
        <dbReference type="EMBL" id="RJT81811.1"/>
    </source>
</evidence>
<proteinExistence type="predicted"/>
<evidence type="ECO:0000256" key="1">
    <source>
        <dbReference type="SAM" id="MobiDB-lite"/>
    </source>
</evidence>
<dbReference type="Proteomes" id="UP000272560">
    <property type="component" value="Unassembled WGS sequence"/>
</dbReference>
<evidence type="ECO:0000256" key="2">
    <source>
        <dbReference type="SAM" id="Phobius"/>
    </source>
</evidence>
<dbReference type="AlphaFoldDB" id="A0A3A5M9Z4"/>
<keyword evidence="2" id="KW-0812">Transmembrane</keyword>
<keyword evidence="2" id="KW-0472">Membrane</keyword>
<dbReference type="RefSeq" id="WP_120147631.1">
    <property type="nucleotide sequence ID" value="NZ_QZVT01000002.1"/>
</dbReference>
<accession>A0A3A5M9Z4</accession>
<organism evidence="3 4">
    <name type="scientific">Arthrobacter cheniae</name>
    <dbReference type="NCBI Taxonomy" id="1258888"/>
    <lineage>
        <taxon>Bacteria</taxon>
        <taxon>Bacillati</taxon>
        <taxon>Actinomycetota</taxon>
        <taxon>Actinomycetes</taxon>
        <taxon>Micrococcales</taxon>
        <taxon>Micrococcaceae</taxon>
        <taxon>Arthrobacter</taxon>
    </lineage>
</organism>
<reference evidence="3 4" key="1">
    <citation type="submission" date="2018-09" db="EMBL/GenBank/DDBJ databases">
        <title>Novel species of Arthrobacter.</title>
        <authorList>
            <person name="Liu Q."/>
            <person name="Xin Y.-H."/>
        </authorList>
    </citation>
    <scope>NUCLEOTIDE SEQUENCE [LARGE SCALE GENOMIC DNA]</scope>
    <source>
        <strain evidence="3 4">Hz2</strain>
    </source>
</reference>
<evidence type="ECO:0000313" key="4">
    <source>
        <dbReference type="Proteomes" id="UP000272560"/>
    </source>
</evidence>
<gene>
    <name evidence="3" type="ORF">D6T63_03345</name>
</gene>
<keyword evidence="2" id="KW-1133">Transmembrane helix</keyword>
<feature type="transmembrane region" description="Helical" evidence="2">
    <location>
        <begin position="66"/>
        <end position="95"/>
    </location>
</feature>
<keyword evidence="4" id="KW-1185">Reference proteome</keyword>
<comment type="caution">
    <text evidence="3">The sequence shown here is derived from an EMBL/GenBank/DDBJ whole genome shotgun (WGS) entry which is preliminary data.</text>
</comment>
<dbReference type="Pfam" id="PF11239">
    <property type="entry name" value="DUF3040"/>
    <property type="match status" value="1"/>
</dbReference>
<feature type="region of interest" description="Disordered" evidence="1">
    <location>
        <begin position="1"/>
        <end position="20"/>
    </location>
</feature>
<dbReference type="InterPro" id="IPR021401">
    <property type="entry name" value="DUF3040"/>
</dbReference>
<dbReference type="EMBL" id="QZVT01000002">
    <property type="protein sequence ID" value="RJT81811.1"/>
    <property type="molecule type" value="Genomic_DNA"/>
</dbReference>
<sequence>MTPGPGVTNHKGRNGMPLTQGERHAWGKLEASLHKDFPDAQALAQLEDPWTLTVSTAACRALMPKLILVVGVAVILAGALTGVPLSVITGIVILYSPVAKST</sequence>
<name>A0A3A5M9Z4_9MICC</name>
<protein>
    <submittedName>
        <fullName evidence="3">DUF3040 domain-containing protein</fullName>
    </submittedName>
</protein>